<organism evidence="1 2">
    <name type="scientific">Candidatus Nitrotoga fabula</name>
    <dbReference type="NCBI Taxonomy" id="2182327"/>
    <lineage>
        <taxon>Bacteria</taxon>
        <taxon>Pseudomonadati</taxon>
        <taxon>Pseudomonadota</taxon>
        <taxon>Betaproteobacteria</taxon>
        <taxon>Nitrosomonadales</taxon>
        <taxon>Gallionellaceae</taxon>
        <taxon>Candidatus Nitrotoga</taxon>
    </lineage>
</organism>
<keyword evidence="2" id="KW-1185">Reference proteome</keyword>
<reference evidence="1" key="1">
    <citation type="submission" date="2021-02" db="EMBL/GenBank/DDBJ databases">
        <authorList>
            <person name="Han P."/>
        </authorList>
    </citation>
    <scope>NUCLEOTIDE SEQUENCE</scope>
    <source>
        <strain evidence="1">Candidatus Nitrotoga sp. ZN8</strain>
    </source>
</reference>
<sequence length="43" mass="4824">MCPLLHLHGVTEEIRTSAVDTKADEMQKSELTAMAEHQTESVR</sequence>
<dbReference type="Proteomes" id="UP000675882">
    <property type="component" value="Unassembled WGS sequence"/>
</dbReference>
<evidence type="ECO:0000313" key="2">
    <source>
        <dbReference type="Proteomes" id="UP000675882"/>
    </source>
</evidence>
<accession>A0A916BDD2</accession>
<dbReference type="AlphaFoldDB" id="A0A916BDD2"/>
<evidence type="ECO:0000313" key="1">
    <source>
        <dbReference type="EMBL" id="CAE6724942.1"/>
    </source>
</evidence>
<protein>
    <submittedName>
        <fullName evidence="1">Uncharacterized protein</fullName>
    </submittedName>
</protein>
<comment type="caution">
    <text evidence="1">The sequence shown here is derived from an EMBL/GenBank/DDBJ whole genome shotgun (WGS) entry which is preliminary data.</text>
</comment>
<name>A0A916BDD2_9PROT</name>
<gene>
    <name evidence="1" type="ORF">NTGZN8_340034</name>
</gene>
<proteinExistence type="predicted"/>
<dbReference type="EMBL" id="CAJNBL010000028">
    <property type="protein sequence ID" value="CAE6724942.1"/>
    <property type="molecule type" value="Genomic_DNA"/>
</dbReference>